<keyword evidence="8" id="KW-1185">Reference proteome</keyword>
<reference evidence="7 8" key="1">
    <citation type="submission" date="2018-04" db="EMBL/GenBank/DDBJ databases">
        <title>Genomic Encyclopedia of Type Strains, Phase IV (KMG-IV): sequencing the most valuable type-strain genomes for metagenomic binning, comparative biology and taxonomic classification.</title>
        <authorList>
            <person name="Goeker M."/>
        </authorList>
    </citation>
    <scope>NUCLEOTIDE SEQUENCE [LARGE SCALE GENOMIC DNA]</scope>
    <source>
        <strain evidence="7 8">DSM 10065</strain>
    </source>
</reference>
<feature type="domain" description="ABC transporter" evidence="6">
    <location>
        <begin position="14"/>
        <end position="247"/>
    </location>
</feature>
<evidence type="ECO:0000259" key="6">
    <source>
        <dbReference type="PROSITE" id="PS50893"/>
    </source>
</evidence>
<keyword evidence="3" id="KW-1003">Cell membrane</keyword>
<dbReference type="SMART" id="SM00382">
    <property type="entry name" value="AAA"/>
    <property type="match status" value="1"/>
</dbReference>
<dbReference type="InterPro" id="IPR050166">
    <property type="entry name" value="ABC_transporter_ATP-bind"/>
</dbReference>
<evidence type="ECO:0000313" key="7">
    <source>
        <dbReference type="EMBL" id="PVY60227.1"/>
    </source>
</evidence>
<comment type="similarity">
    <text evidence="1">Belongs to the ABC transporter superfamily.</text>
</comment>
<dbReference type="InterPro" id="IPR027417">
    <property type="entry name" value="P-loop_NTPase"/>
</dbReference>
<evidence type="ECO:0000256" key="5">
    <source>
        <dbReference type="ARBA" id="ARBA00022840"/>
    </source>
</evidence>
<proteinExistence type="inferred from homology"/>
<evidence type="ECO:0000313" key="8">
    <source>
        <dbReference type="Proteomes" id="UP000246145"/>
    </source>
</evidence>
<dbReference type="Pfam" id="PF00005">
    <property type="entry name" value="ABC_tran"/>
    <property type="match status" value="1"/>
</dbReference>
<dbReference type="PROSITE" id="PS00211">
    <property type="entry name" value="ABC_TRANSPORTER_1"/>
    <property type="match status" value="1"/>
</dbReference>
<dbReference type="Gene3D" id="3.40.50.300">
    <property type="entry name" value="P-loop containing nucleotide triphosphate hydrolases"/>
    <property type="match status" value="1"/>
</dbReference>
<dbReference type="EMBL" id="QEKO01000011">
    <property type="protein sequence ID" value="PVY60227.1"/>
    <property type="molecule type" value="Genomic_DNA"/>
</dbReference>
<keyword evidence="2" id="KW-0813">Transport</keyword>
<keyword evidence="4" id="KW-0547">Nucleotide-binding</keyword>
<dbReference type="SUPFAM" id="SSF52540">
    <property type="entry name" value="P-loop containing nucleoside triphosphate hydrolases"/>
    <property type="match status" value="1"/>
</dbReference>
<accession>A0A2U1CHC0</accession>
<dbReference type="PANTHER" id="PTHR42788:SF13">
    <property type="entry name" value="ALIPHATIC SULFONATES IMPORT ATP-BINDING PROTEIN SSUB"/>
    <property type="match status" value="1"/>
</dbReference>
<name>A0A2U1CHC0_9BURK</name>
<evidence type="ECO:0000256" key="1">
    <source>
        <dbReference type="ARBA" id="ARBA00005417"/>
    </source>
</evidence>
<gene>
    <name evidence="7" type="ORF">C7440_3826</name>
</gene>
<dbReference type="InterPro" id="IPR003439">
    <property type="entry name" value="ABC_transporter-like_ATP-bd"/>
</dbReference>
<evidence type="ECO:0000256" key="4">
    <source>
        <dbReference type="ARBA" id="ARBA00022741"/>
    </source>
</evidence>
<dbReference type="InterPro" id="IPR003593">
    <property type="entry name" value="AAA+_ATPase"/>
</dbReference>
<evidence type="ECO:0000256" key="2">
    <source>
        <dbReference type="ARBA" id="ARBA00022448"/>
    </source>
</evidence>
<evidence type="ECO:0000256" key="3">
    <source>
        <dbReference type="ARBA" id="ARBA00022475"/>
    </source>
</evidence>
<dbReference type="PANTHER" id="PTHR42788">
    <property type="entry name" value="TAURINE IMPORT ATP-BINDING PROTEIN-RELATED"/>
    <property type="match status" value="1"/>
</dbReference>
<sequence length="264" mass="29572">MKVDNAESGAEAAIHVHKVGKTFDSHVKIQALQEVNFTIPQGEFVSILGPSGCGKSTLLRVVSGLIDPDEGGEVRIFGHRQSHRDMSDDVGVVFQTHNMLPWDTVESNIRLAAEVRKLPKQELDKRIDALLPVLKLEKFRGSYPHQLSGGMRQRAALGQILVTRPKVLLLDEPFGALDALTRDQLNVELLRLWQEMRQTVLLITHSIAEAVFLSDRILVMSEHPGRIIEDIRIDLPRPRDPRTSKEAVEFGRYVARLGQIMGVD</sequence>
<dbReference type="InterPro" id="IPR017871">
    <property type="entry name" value="ABC_transporter-like_CS"/>
</dbReference>
<organism evidence="7 8">
    <name type="scientific">Pusillimonas noertemannii</name>
    <dbReference type="NCBI Taxonomy" id="305977"/>
    <lineage>
        <taxon>Bacteria</taxon>
        <taxon>Pseudomonadati</taxon>
        <taxon>Pseudomonadota</taxon>
        <taxon>Betaproteobacteria</taxon>
        <taxon>Burkholderiales</taxon>
        <taxon>Alcaligenaceae</taxon>
        <taxon>Pusillimonas</taxon>
    </lineage>
</organism>
<dbReference type="RefSeq" id="WP_243410979.1">
    <property type="nucleotide sequence ID" value="NZ_JACCEX010000009.1"/>
</dbReference>
<dbReference type="PROSITE" id="PS50893">
    <property type="entry name" value="ABC_TRANSPORTER_2"/>
    <property type="match status" value="1"/>
</dbReference>
<dbReference type="CDD" id="cd03293">
    <property type="entry name" value="ABC_NrtD_SsuB_transporters"/>
    <property type="match status" value="1"/>
</dbReference>
<dbReference type="AlphaFoldDB" id="A0A2U1CHC0"/>
<keyword evidence="5 7" id="KW-0067">ATP-binding</keyword>
<protein>
    <submittedName>
        <fullName evidence="7">NitT/TauT family transport system ATP-binding protein</fullName>
    </submittedName>
</protein>
<comment type="caution">
    <text evidence="7">The sequence shown here is derived from an EMBL/GenBank/DDBJ whole genome shotgun (WGS) entry which is preliminary data.</text>
</comment>
<dbReference type="Proteomes" id="UP000246145">
    <property type="component" value="Unassembled WGS sequence"/>
</dbReference>
<dbReference type="GO" id="GO:0005524">
    <property type="term" value="F:ATP binding"/>
    <property type="evidence" value="ECO:0007669"/>
    <property type="project" value="UniProtKB-KW"/>
</dbReference>
<dbReference type="GO" id="GO:0016887">
    <property type="term" value="F:ATP hydrolysis activity"/>
    <property type="evidence" value="ECO:0007669"/>
    <property type="project" value="InterPro"/>
</dbReference>
<keyword evidence="3" id="KW-0472">Membrane</keyword>